<dbReference type="KEGG" id="cbd:CBUD_0906"/>
<dbReference type="PANTHER" id="PTHR12526:SF638">
    <property type="entry name" value="SPORE COAT PROTEIN SA"/>
    <property type="match status" value="1"/>
</dbReference>
<feature type="transmembrane region" description="Helical" evidence="1">
    <location>
        <begin position="100"/>
        <end position="123"/>
    </location>
</feature>
<dbReference type="Gene3D" id="3.40.50.2000">
    <property type="entry name" value="Glycogen Phosphorylase B"/>
    <property type="match status" value="2"/>
</dbReference>
<dbReference type="CAZy" id="GT4">
    <property type="family name" value="Glycosyltransferase Family 4"/>
</dbReference>
<dbReference type="EMBL" id="CP000733">
    <property type="protein sequence ID" value="ABS77959.1"/>
    <property type="molecule type" value="Genomic_DNA"/>
</dbReference>
<dbReference type="Proteomes" id="UP000008555">
    <property type="component" value="Chromosome"/>
</dbReference>
<dbReference type="InterPro" id="IPR028098">
    <property type="entry name" value="Glyco_trans_4-like_N"/>
</dbReference>
<evidence type="ECO:0000256" key="1">
    <source>
        <dbReference type="SAM" id="Phobius"/>
    </source>
</evidence>
<evidence type="ECO:0000313" key="5">
    <source>
        <dbReference type="Proteomes" id="UP000008555"/>
    </source>
</evidence>
<dbReference type="GO" id="GO:0016757">
    <property type="term" value="F:glycosyltransferase activity"/>
    <property type="evidence" value="ECO:0007669"/>
    <property type="project" value="UniProtKB-KW"/>
</dbReference>
<keyword evidence="1" id="KW-0812">Transmembrane</keyword>
<feature type="domain" description="Glycosyl transferase family 1" evidence="2">
    <location>
        <begin position="195"/>
        <end position="350"/>
    </location>
</feature>
<protein>
    <submittedName>
        <fullName evidence="4">Alpha-D-QuiNAc alpha-1,3-galactosyltransferase</fullName>
        <ecNumber evidence="4">2.4.1.-</ecNumber>
    </submittedName>
</protein>
<feature type="domain" description="Glycosyltransferase subfamily 4-like N-terminal" evidence="3">
    <location>
        <begin position="4"/>
        <end position="154"/>
    </location>
</feature>
<dbReference type="InterPro" id="IPR001296">
    <property type="entry name" value="Glyco_trans_1"/>
</dbReference>
<keyword evidence="1" id="KW-1133">Transmembrane helix</keyword>
<dbReference type="SUPFAM" id="SSF53756">
    <property type="entry name" value="UDP-Glycosyltransferase/glycogen phosphorylase"/>
    <property type="match status" value="1"/>
</dbReference>
<sequence length="377" mass="42317">MKKKLLIVINNAKFFLSHRLSLAKAAKVANYDVHVATPVSPLIEKIKEEGFSYHAIQIDRCGFNPFKDIFALFSLWKLYRRLQPDIVHHVAIKPVLYGGIAARLAGVPAVVNALTGLGFIFIAQSRYIRILRSILQQGYKLVFQHKNTCVIFQNEDDRTQFLQTKLLDPNNSVLIPGSGVSMSAFYPMEEMPGVPRVILASRLLWDKGVGEFVEAAKILKQKKIDACFILVGGIDSENPAAINQKQLEHWESEGLIEWWGESTEMLAIMHRANIVCLPSYREGLPRVLVEAAASGRAIVTTDVPGCRDVVCDGENGLLVPVKNSEELASAIEILIQNPELRKEMGRRGRARVESKYELDKINFQTMMVYETLLKKIS</sequence>
<dbReference type="AlphaFoldDB" id="A9KFJ5"/>
<gene>
    <name evidence="4" type="ordered locus">CBUD_0906</name>
</gene>
<evidence type="ECO:0000259" key="2">
    <source>
        <dbReference type="Pfam" id="PF00534"/>
    </source>
</evidence>
<keyword evidence="4" id="KW-0328">Glycosyltransferase</keyword>
<dbReference type="Pfam" id="PF00534">
    <property type="entry name" value="Glycos_transf_1"/>
    <property type="match status" value="1"/>
</dbReference>
<proteinExistence type="predicted"/>
<dbReference type="GO" id="GO:1901135">
    <property type="term" value="P:carbohydrate derivative metabolic process"/>
    <property type="evidence" value="ECO:0007669"/>
    <property type="project" value="UniProtKB-ARBA"/>
</dbReference>
<keyword evidence="1" id="KW-0472">Membrane</keyword>
<dbReference type="EC" id="2.4.1.-" evidence="4"/>
<reference evidence="4 5" key="1">
    <citation type="journal article" date="2009" name="Infect. Immun.">
        <title>Comparative genomics reveal extensive transposon-mediated genomic plasticity and diversity among potential effector proteins within the genus Coxiella.</title>
        <authorList>
            <person name="Beare P.A."/>
            <person name="Unsworth N."/>
            <person name="Andoh M."/>
            <person name="Voth D.E."/>
            <person name="Omsland A."/>
            <person name="Gilk S.D."/>
            <person name="Williams K.P."/>
            <person name="Sobral B.W."/>
            <person name="Kupko J.J.III."/>
            <person name="Porcella S.F."/>
            <person name="Samuel J.E."/>
            <person name="Heinzen R.A."/>
        </authorList>
    </citation>
    <scope>NUCLEOTIDE SEQUENCE [LARGE SCALE GENOMIC DNA]</scope>
    <source>
        <strain evidence="4 5">Dugway 5J108-111</strain>
    </source>
</reference>
<evidence type="ECO:0000259" key="3">
    <source>
        <dbReference type="Pfam" id="PF13477"/>
    </source>
</evidence>
<organism evidence="4 5">
    <name type="scientific">Coxiella burnetii (strain Dugway 5J108-111)</name>
    <dbReference type="NCBI Taxonomy" id="434922"/>
    <lineage>
        <taxon>Bacteria</taxon>
        <taxon>Pseudomonadati</taxon>
        <taxon>Pseudomonadota</taxon>
        <taxon>Gammaproteobacteria</taxon>
        <taxon>Legionellales</taxon>
        <taxon>Coxiellaceae</taxon>
        <taxon>Coxiella</taxon>
    </lineage>
</organism>
<name>A9KFJ5_COXBN</name>
<evidence type="ECO:0000313" key="4">
    <source>
        <dbReference type="EMBL" id="ABS77959.1"/>
    </source>
</evidence>
<dbReference type="Pfam" id="PF13477">
    <property type="entry name" value="Glyco_trans_4_2"/>
    <property type="match status" value="1"/>
</dbReference>
<dbReference type="CDD" id="cd03808">
    <property type="entry name" value="GT4_CapM-like"/>
    <property type="match status" value="1"/>
</dbReference>
<dbReference type="RefSeq" id="WP_011996822.1">
    <property type="nucleotide sequence ID" value="NC_009727.1"/>
</dbReference>
<dbReference type="HOGENOM" id="CLU_009583_8_1_6"/>
<accession>A9KFJ5</accession>
<keyword evidence="4" id="KW-0808">Transferase</keyword>
<dbReference type="PANTHER" id="PTHR12526">
    <property type="entry name" value="GLYCOSYLTRANSFERASE"/>
    <property type="match status" value="1"/>
</dbReference>